<evidence type="ECO:0000313" key="9">
    <source>
        <dbReference type="Proteomes" id="UP000190057"/>
    </source>
</evidence>
<accession>A0ABN5BQS8</accession>
<dbReference type="RefSeq" id="WP_009089149.1">
    <property type="nucleotide sequence ID" value="NZ_ANIW01000055.1"/>
</dbReference>
<keyword evidence="2" id="KW-0964">Secreted</keyword>
<evidence type="ECO:0000256" key="5">
    <source>
        <dbReference type="ARBA" id="ARBA00023026"/>
    </source>
</evidence>
<name>A0ABN5BQS8_9FLAO</name>
<sequence>MTTIEAKVCTEYYSAGSGIIKMYATIKVPDSVDILTGKYRLMNGDTIIRESSYQDYSRVNGEIGLSSMFDNELTEQELSQATKFVWEATIESVSKQLVLEGYNSVRCATGAFTNPEITTPVGTIGNILFHDTQGKIDVNGGGQLQYTLPIALPPGVKSVAPQINLIYTSGSGNGIAGFGWNLSGITSISRMGKTIEKDGEIKGIKLDYSDFYQFNGQRLILKSGDYGKDGAEYVTEKYSNIKIKSVGTNPEQNGPEYFEVTFEDGSQAWYGQASSARTPLEYNIVKWKDAQGNYISYEYIQNNNVAVISNISWGGNETANTSHFNNITFNYTTREDIEISYVNGRKFIQANILSSITVYTNGSLFKKYRIEYKKDDKGNKYQFVKTITESNSKGEDATPVVFEYQKSDSGGWRVSWPTQDSNTEGLYGDFDGDGKLDILKYLDAFTDCVGGLKQVWVEADEFMPGHFTPVCETEWEGRPAGLYLFSSVFDDNSPKPVFTESMGITKEDLRKAIPFNLKRLDGEIVPRQGFVIYKTLYPGGLGDKQDLEIKAYSIDPISKKLKEEFRKVIPGDRYDESVSRDFNTDPSESQYWAETYIEDVREMDLDGDGLSDLVFSLRDTSYREINNTGPNGELQIPEVVSETRYRYLIVQPGETDIEKLASTVSLGPFYDRNFFEKAKKGDFNGDGIVDFLYFDSGGRPYLTTFTKNSSGTFSTNNTSFSDIIIEGLRDDAVLGDFTGDGKTDLLVPYGVDDWSWRLYISTGNGFVVQTLYNFSLFKRSNSFQGQTHNRYMNRKFFAQDLNKDGKADFIECYSHVHTGDFNESRFFVIYHENRGVDANGNVIFEEKNIDGSWKTPRESYKWDWYPDEYGNVQTEVNRSYALTNTAAHFSPVVGDFRINNSNENILLFQKGRLIKYSHYKVSAEARIISITQGGLTTKIDYKELDPNINKGFYEKVKEDEHYSYPYVEMDKISGSYAVSQLRQEGRKQDFKYRGFTAHLQGKGMIGFRRTARSSWYADGYENTKIWSGAEIDPLNEGLPIKEWSARTVDDNNLIFPNDISLSNTQLLSFKSTDYDVTTSAGGIKAIVPKKTITKDFLKDITTESSIVYGDYYLPRETTTKVNGDYSVSTTVMNYVHNPTGLASNYFIGRPESKTETVQAYGDVKSVKNEYTYENNLLKTLKNYNRDNTGWIKESYNYDGFGNIIEKTISNSVDSIIQNEKSQYDSKGRFVIKKTDNLGLETIIEYNDWGQVKVQTDPLGNSLMNTYDGWGKLLISKTNLSGATTYTYEKSSLSDTTVKEYTPDGNIKETLTNKLGQELATRTKVFGEQELYTVLSNGYDALGRKTRESEPVLSGNLPTQWNSISYDDSVFPAIATATAFNGKQMKTSVLGNVTTVEELNGNKRITKKTTDALGNVISSEDRGGVINFSYNAAGEQIKAQYGDNVVTTKYDVWGRKSEFFDPSNGLYKYEYNGFGQIKKEISPGGYKEYFYNDKGQLVNEVEKSNAVGLTDKSIAFTYNSKGQLESKTGTSNGKSYSTTISYDAFGRVKENIEQSNGKVFSQKNIVYDDKSRISSYEKELVSNGIVTKASIENLYDTWSGTLFQMKDKASGKVLWNLQEVNAKGLVLKSRLGEVNIANTYDANNFLSETKHSSEDSVILECQYVFDAIKNELKERTRQGEFDGTEVFIYDDNNRLVQWTNPRLGRLSSNKYDLQGRIIENDQIGTIQFGNTSKVYQSTSVKLNADGKQNYLNAQTQRIIYNENNDPLYIQGKIGDVRFEYGLTNMRQMATYGGDSAIGNINDLANSTWEGIFTKYYSEDGSFEITRNNWTGEEKHILYIGGTPYESNVVYLKDYTQSSGSFMFLHKDYLGSILAVSDKDGYKVQEAYFDAWGNRQTGGDINYLDRGYTGHEHFEDIGIIHMNGRLYDPLLRRFLNADENIQDPNNTQNYNKYGYVLNNPLMYNDPSGEFLFFAALAAWIGSKFLAAAIIGAVLGLVSYSLTTLVTGQSWNIGGALQSMFWGAISGAITFGIGTMFTPAAGTVLSATEKFFSGMMQGIVHGVAQGILSFMQGGSFEQGFASGALGSYGASIFGALANNVANSAIGTIAFGALAGGIGSELTGGNFWQGVVIGGVVAGLNHTAHTDYGPKPKSNRKANYKIPRKSQESGWLSPTNTTIGGIGVLGTGFENLSGRTSIGMNFKLYPSGWRGNQYVSTYRIAKVGKVLGSATLVIGTALDTYGVYSYYTEGANSPNAVHPIKGSANLGVGLWGMLHPVTAFGAVLYYGIDTFDPRGFSGAMEAIGNTEIQHRKMTGMGLLNGPKF</sequence>
<keyword evidence="6" id="KW-0812">Transmembrane</keyword>
<organism evidence="8 9">
    <name type="scientific">Elizabethkingia anophelis R26</name>
    <dbReference type="NCBI Taxonomy" id="1246994"/>
    <lineage>
        <taxon>Bacteria</taxon>
        <taxon>Pseudomonadati</taxon>
        <taxon>Bacteroidota</taxon>
        <taxon>Flavobacteriia</taxon>
        <taxon>Flavobacteriales</taxon>
        <taxon>Weeksellaceae</taxon>
        <taxon>Elizabethkingia</taxon>
    </lineage>
</organism>
<dbReference type="InterPro" id="IPR013517">
    <property type="entry name" value="FG-GAP"/>
</dbReference>
<keyword evidence="4" id="KW-0677">Repeat</keyword>
<evidence type="ECO:0000256" key="3">
    <source>
        <dbReference type="ARBA" id="ARBA00022729"/>
    </source>
</evidence>
<feature type="transmembrane region" description="Helical" evidence="6">
    <location>
        <begin position="2263"/>
        <end position="2284"/>
    </location>
</feature>
<dbReference type="GeneID" id="56684561"/>
<dbReference type="SUPFAM" id="SSF69318">
    <property type="entry name" value="Integrin alpha N-terminal domain"/>
    <property type="match status" value="1"/>
</dbReference>
<keyword evidence="3" id="KW-0732">Signal</keyword>
<evidence type="ECO:0000313" key="8">
    <source>
        <dbReference type="EMBL" id="ATC36302.1"/>
    </source>
</evidence>
<dbReference type="PANTHER" id="PTHR32305">
    <property type="match status" value="1"/>
</dbReference>
<protein>
    <recommendedName>
        <fullName evidence="7">Teneurin-like YD-shell domain-containing protein</fullName>
    </recommendedName>
</protein>
<evidence type="ECO:0000256" key="1">
    <source>
        <dbReference type="ARBA" id="ARBA00004613"/>
    </source>
</evidence>
<feature type="transmembrane region" description="Helical" evidence="6">
    <location>
        <begin position="1968"/>
        <end position="1997"/>
    </location>
</feature>
<dbReference type="InterPro" id="IPR050708">
    <property type="entry name" value="T6SS_VgrG/RHS"/>
</dbReference>
<dbReference type="InterPro" id="IPR003284">
    <property type="entry name" value="Sal_SpvB"/>
</dbReference>
<feature type="transmembrane region" description="Helical" evidence="6">
    <location>
        <begin position="2018"/>
        <end position="2042"/>
    </location>
</feature>
<reference evidence="8 9" key="1">
    <citation type="submission" date="2017-09" db="EMBL/GenBank/DDBJ databases">
        <title>Complete circularized genomes of four mosquito-derived Elizabethkingia anophelis isolates.</title>
        <authorList>
            <person name="Nicholson A.C."/>
            <person name="Xu J."/>
        </authorList>
    </citation>
    <scope>NUCLEOTIDE SEQUENCE [LARGE SCALE GENOMIC DNA]</scope>
    <source>
        <strain evidence="8 9">R26</strain>
    </source>
</reference>
<evidence type="ECO:0000256" key="4">
    <source>
        <dbReference type="ARBA" id="ARBA00022737"/>
    </source>
</evidence>
<dbReference type="PANTHER" id="PTHR32305:SF15">
    <property type="entry name" value="PROTEIN RHSA-RELATED"/>
    <property type="match status" value="1"/>
</dbReference>
<evidence type="ECO:0000259" key="7">
    <source>
        <dbReference type="Pfam" id="PF25023"/>
    </source>
</evidence>
<dbReference type="Gene3D" id="2.180.10.10">
    <property type="entry name" value="RHS repeat-associated core"/>
    <property type="match status" value="1"/>
</dbReference>
<dbReference type="Pfam" id="PF03534">
    <property type="entry name" value="SpvB"/>
    <property type="match status" value="1"/>
</dbReference>
<keyword evidence="6" id="KW-1133">Transmembrane helix</keyword>
<dbReference type="InterPro" id="IPR022385">
    <property type="entry name" value="Rhs_assc_core"/>
</dbReference>
<proteinExistence type="predicted"/>
<dbReference type="NCBIfam" id="TIGR03696">
    <property type="entry name" value="Rhs_assc_core"/>
    <property type="match status" value="1"/>
</dbReference>
<dbReference type="EMBL" id="CP023401">
    <property type="protein sequence ID" value="ATC36302.1"/>
    <property type="molecule type" value="Genomic_DNA"/>
</dbReference>
<feature type="transmembrane region" description="Helical" evidence="6">
    <location>
        <begin position="2222"/>
        <end position="2243"/>
    </location>
</feature>
<evidence type="ECO:0000256" key="2">
    <source>
        <dbReference type="ARBA" id="ARBA00022525"/>
    </source>
</evidence>
<evidence type="ECO:0000256" key="6">
    <source>
        <dbReference type="SAM" id="Phobius"/>
    </source>
</evidence>
<feature type="domain" description="Teneurin-like YD-shell" evidence="7">
    <location>
        <begin position="1857"/>
        <end position="1958"/>
    </location>
</feature>
<dbReference type="Proteomes" id="UP000190057">
    <property type="component" value="Chromosome"/>
</dbReference>
<dbReference type="Pfam" id="PF13517">
    <property type="entry name" value="FG-GAP_3"/>
    <property type="match status" value="1"/>
</dbReference>
<comment type="subcellular location">
    <subcellularLocation>
        <location evidence="1">Secreted</location>
    </subcellularLocation>
</comment>
<dbReference type="Pfam" id="PF25023">
    <property type="entry name" value="TEN_YD-shell"/>
    <property type="match status" value="1"/>
</dbReference>
<dbReference type="InterPro" id="IPR056823">
    <property type="entry name" value="TEN-like_YD-shell"/>
</dbReference>
<dbReference type="InterPro" id="IPR028994">
    <property type="entry name" value="Integrin_alpha_N"/>
</dbReference>
<keyword evidence="9" id="KW-1185">Reference proteome</keyword>
<gene>
    <name evidence="8" type="ORF">BAZ09_008770</name>
</gene>
<keyword evidence="6" id="KW-0472">Membrane</keyword>
<keyword evidence="5" id="KW-0843">Virulence</keyword>